<keyword evidence="1" id="KW-1133">Transmembrane helix</keyword>
<organism evidence="2 4">
    <name type="scientific">Methanosarcina mazei</name>
    <name type="common">Methanosarcina frisia</name>
    <dbReference type="NCBI Taxonomy" id="2209"/>
    <lineage>
        <taxon>Archaea</taxon>
        <taxon>Methanobacteriati</taxon>
        <taxon>Methanobacteriota</taxon>
        <taxon>Stenosarchaea group</taxon>
        <taxon>Methanomicrobia</taxon>
        <taxon>Methanosarcinales</taxon>
        <taxon>Methanosarcinaceae</taxon>
        <taxon>Methanosarcina</taxon>
    </lineage>
</organism>
<dbReference type="PATRIC" id="fig|2209.62.peg.3344"/>
<dbReference type="EMBL" id="JJPC01000116">
    <property type="protein sequence ID" value="KKG32699.1"/>
    <property type="molecule type" value="Genomic_DNA"/>
</dbReference>
<feature type="transmembrane region" description="Helical" evidence="1">
    <location>
        <begin position="49"/>
        <end position="69"/>
    </location>
</feature>
<protein>
    <submittedName>
        <fullName evidence="2">Uncharacterized protein</fullName>
    </submittedName>
</protein>
<dbReference type="Proteomes" id="UP000034298">
    <property type="component" value="Unassembled WGS sequence"/>
</dbReference>
<feature type="transmembrane region" description="Helical" evidence="1">
    <location>
        <begin position="109"/>
        <end position="132"/>
    </location>
</feature>
<accession>A0A0F8ERF2</accession>
<keyword evidence="1" id="KW-0812">Transmembrane</keyword>
<evidence type="ECO:0000313" key="2">
    <source>
        <dbReference type="EMBL" id="KKG32699.1"/>
    </source>
</evidence>
<dbReference type="AlphaFoldDB" id="A0A0F8ERF2"/>
<evidence type="ECO:0000256" key="1">
    <source>
        <dbReference type="SAM" id="Phobius"/>
    </source>
</evidence>
<dbReference type="Proteomes" id="UP000034424">
    <property type="component" value="Unassembled WGS sequence"/>
</dbReference>
<keyword evidence="1" id="KW-0472">Membrane</keyword>
<dbReference type="RefSeq" id="WP_048046171.1">
    <property type="nucleotide sequence ID" value="NZ_JJPC01000116.1"/>
</dbReference>
<name>A0A0F8ERF2_METMZ</name>
<comment type="caution">
    <text evidence="2">The sequence shown here is derived from an EMBL/GenBank/DDBJ whole genome shotgun (WGS) entry which is preliminary data.</text>
</comment>
<feature type="transmembrane region" description="Helical" evidence="1">
    <location>
        <begin position="75"/>
        <end position="97"/>
    </location>
</feature>
<gene>
    <name evidence="2" type="ORF">DU30_15675</name>
    <name evidence="3" type="ORF">DU67_07410</name>
</gene>
<proteinExistence type="predicted"/>
<feature type="transmembrane region" description="Helical" evidence="1">
    <location>
        <begin position="18"/>
        <end position="37"/>
    </location>
</feature>
<sequence>MNIGLDLSFLIPIDFWDYMWYATFFVVLTLIPAVLNLRYNNEISVTQLLLFMIGSAGIFYSVFKAWLVVPSNSSLHYLALAFFTLVLVVLACINLVLKAKCNIEGLPSNECFVSLFTLIIFAIATLVSMFKAWFVIPPDGYVDYFRFACIWGLFALLCAAGLAVLIFKCNDFKGGWLIFGGLGFFFLMEMIYSLLKTWDAMPNIVKYTVIVVVGFCILAMTGAFGVSTSRHSSE</sequence>
<reference evidence="4 5" key="1">
    <citation type="journal article" date="2015" name="ISME J.">
        <title>Genomic and phenotypic differentiation among Methanosarcina mazei populations from Columbia River sediment.</title>
        <authorList>
            <person name="Youngblut N.D."/>
            <person name="Wirth J.S."/>
            <person name="Henriksen J.R."/>
            <person name="Smith M."/>
            <person name="Simon H."/>
            <person name="Metcalf W.W."/>
            <person name="Whitaker R.J."/>
        </authorList>
    </citation>
    <scope>NUCLEOTIDE SEQUENCE [LARGE SCALE GENOMIC DNA]</scope>
    <source>
        <strain evidence="2 4">3.F.A.1B.1</strain>
        <strain evidence="3 5">3.F.T.2.1</strain>
    </source>
</reference>
<feature type="transmembrane region" description="Helical" evidence="1">
    <location>
        <begin position="174"/>
        <end position="195"/>
    </location>
</feature>
<evidence type="ECO:0000313" key="3">
    <source>
        <dbReference type="EMBL" id="KKG64486.1"/>
    </source>
</evidence>
<evidence type="ECO:0000313" key="4">
    <source>
        <dbReference type="Proteomes" id="UP000034298"/>
    </source>
</evidence>
<evidence type="ECO:0000313" key="5">
    <source>
        <dbReference type="Proteomes" id="UP000034424"/>
    </source>
</evidence>
<feature type="transmembrane region" description="Helical" evidence="1">
    <location>
        <begin position="207"/>
        <end position="226"/>
    </location>
</feature>
<feature type="transmembrane region" description="Helical" evidence="1">
    <location>
        <begin position="144"/>
        <end position="167"/>
    </location>
</feature>
<dbReference type="EMBL" id="JJPL01000078">
    <property type="protein sequence ID" value="KKG64486.1"/>
    <property type="molecule type" value="Genomic_DNA"/>
</dbReference>